<accession>A0A9E7HR59</accession>
<dbReference type="Gene3D" id="1.25.10.10">
    <property type="entry name" value="Leucine-rich Repeat Variant"/>
    <property type="match status" value="1"/>
</dbReference>
<dbReference type="InterPro" id="IPR007053">
    <property type="entry name" value="LRAT_dom"/>
</dbReference>
<dbReference type="Pfam" id="PF04970">
    <property type="entry name" value="LRAT"/>
    <property type="match status" value="1"/>
</dbReference>
<keyword evidence="19" id="KW-0325">Glycoprotein</keyword>
<evidence type="ECO:0000256" key="18">
    <source>
        <dbReference type="ARBA" id="ARBA00023170"/>
    </source>
</evidence>
<dbReference type="SUPFAM" id="SSF52058">
    <property type="entry name" value="L domain-like"/>
    <property type="match status" value="2"/>
</dbReference>
<dbReference type="Pfam" id="PF00560">
    <property type="entry name" value="LRR_1"/>
    <property type="match status" value="1"/>
</dbReference>
<dbReference type="Gene3D" id="1.10.510.10">
    <property type="entry name" value="Transferase(Phosphotransferase) domain 1"/>
    <property type="match status" value="1"/>
</dbReference>
<dbReference type="FunFam" id="3.80.10.10:FF:000129">
    <property type="entry name" value="Leucine-rich repeat receptor-like kinase"/>
    <property type="match status" value="1"/>
</dbReference>
<dbReference type="GO" id="GO:0005886">
    <property type="term" value="C:plasma membrane"/>
    <property type="evidence" value="ECO:0007669"/>
    <property type="project" value="UniProtKB-SubCell"/>
</dbReference>
<evidence type="ECO:0000256" key="3">
    <source>
        <dbReference type="ARBA" id="ARBA00004906"/>
    </source>
</evidence>
<evidence type="ECO:0000313" key="28">
    <source>
        <dbReference type="EMBL" id="URE34497.1"/>
    </source>
</evidence>
<dbReference type="InterPro" id="IPR000719">
    <property type="entry name" value="Prot_kinase_dom"/>
</dbReference>
<sequence>MEGVEVPSYFLCPISLELMRDPVTLTTGITYDRDSIERWIFDRKQSTCPVTKQPLGDRELTPNHTLRRLIQAWCTLNSSNGVDRIPTPRAPIDKAQIAKLLEDARLPRSRLGSLRELKMIVSESDRNRRCVEATPGVVDFLASVIVDYGSEGETSDGSESASACDEALVVLQALEISEEGLLDVFVNNGGIMESLSMILRRSNDQSRSNAMLILNSLLGVIPPTRRIGLGGELFQEIVNLVRDRISQQATKAALHALLRLCPYGKSRVKAVKAGAVHALVELLLESPQKRVCELALAGLDCLCGCADGRAELVRHRAAIPAVSKKILRVSQLASEKAVTILYSVARHSATAAVLQEMVNVGVVSELCLVLQAGCGGKMKEKAREILKLHARVWKDSPCAAKAGTSELFSVPRFSVDDLEIEIEIETDVGKHGASLEQVWILIWIGKESLKPGDHIYSWRTAYIYAHHGLYVGDDKVIHFTRGRGEEVGTGTVLDVFLSSSGPHRAPCPTCTNQSLESRGVMSSCLNCFLAGGVLYRFEYGVSPALFLAKARGGTCTLAASDPSEMVIHRAKYLLNNARSGRTKRTGNINNRRATRCRLSTPFRLITTNVYGMAVTAVGVYCASRYIADISNRIDVVRVPVEELTAGLASGRVRVAEVEIIWLCLNDRKDERLWEFGWIFGLVDHWPEGGDSDPMALGNWIKILSLSVLLGFASVAFATTDHGDFAVLDEFRKRLTNAELLKWPSNNEDPCGPPLWPYVICSGSRVTEIQAKNLGLIGTLPPGFNDLSMLANIGLQGNNLTGALPSFKGLSNLQYAFLDYNQFDSIPADFFVGLDSLQVLSLDKNPLNGSTGWMLPSDLANSAQLMNLSLVDCNLAGPLPDFLGNMRSLTHLKLSYNNLTGEIPASYEGLPLQTLWLNNQEGLGLSGSLKIITSMTMLNDVWLHGNQFTGRIPSSIGAVAFLRRIWLNDNQLIGRIPVDLTELPQLQSLHLDNNAFMGSIPAVSFSDFTYSHNSFCQSAPGIPCPVEVAALLDFLDAVDYPQNLARSWLGNDSCTGTWFGISCSSGKASIINLPHNHLNGTISPSLGKLDSLVEILLASNNLRGTVPQELTGLKTLKLLNLSSNDISPPVPQFPRGVTVILDGNRLLDNSSSTASPSGSDTPSESPSSLGGSSSSSNSKILIIIIPVVVGTSVILLTMLLLFHWKKGRRNAFCAPSTIIVHPRDSSDPDNLVKIVVANNANNSTAASELRSISSSSTVDTHVIESGNLVISVQVLRAATRNFASENVLGQGGFGVVYKGELHDGTMIAVKRMESGVLHNKALEEFQAEIAVLSKVRHRNLVSILGYSVEGNERLIVYEYMPQGALNKHLFQWKQLELEPLSWKKRLNIALDVARGIEYLHNFANQCFIHRDLKSSNILLGDDYRAKISDFGLAKLAPDGKNSFATRLAGTFGYLAPEYAVTGKVTTKVDVFSFGVVLMELITGLKALDEDRPEESRYLASWFCQMKNDKDKLKSIIDPSLVVTDETFESIGVIAELAGHCAAREPHQRPDMGHAVNVLSPLVDKWKPVNDDQEEYLGIDLCQPLLQMVKGWQAADGASDVSSLSLDYSKGSIPARPAGFADSFTSADGR</sequence>
<evidence type="ECO:0000256" key="1">
    <source>
        <dbReference type="ARBA" id="ARBA00000900"/>
    </source>
</evidence>
<evidence type="ECO:0000256" key="24">
    <source>
        <dbReference type="SAM" id="Phobius"/>
    </source>
</evidence>
<evidence type="ECO:0000259" key="26">
    <source>
        <dbReference type="PROSITE" id="PS51698"/>
    </source>
</evidence>
<dbReference type="InterPro" id="IPR045210">
    <property type="entry name" value="RING-Ubox_PUB"/>
</dbReference>
<dbReference type="FunFam" id="1.10.510.10:FF:000198">
    <property type="entry name" value="receptor protein kinase TMK1"/>
    <property type="match status" value="1"/>
</dbReference>
<keyword evidence="10" id="KW-0677">Repeat</keyword>
<comment type="catalytic activity">
    <reaction evidence="1">
        <text>S-ubiquitinyl-[E2 ubiquitin-conjugating enzyme]-L-cysteine + [acceptor protein]-L-lysine = [E2 ubiquitin-conjugating enzyme]-L-cysteine + N(6)-ubiquitinyl-[acceptor protein]-L-lysine.</text>
        <dbReference type="EC" id="2.3.2.27"/>
    </reaction>
</comment>
<dbReference type="InterPro" id="IPR001611">
    <property type="entry name" value="Leu-rich_rpt"/>
</dbReference>
<keyword evidence="9" id="KW-0732">Signal</keyword>
<dbReference type="GO" id="GO:0061630">
    <property type="term" value="F:ubiquitin protein ligase activity"/>
    <property type="evidence" value="ECO:0007669"/>
    <property type="project" value="UniProtKB-EC"/>
</dbReference>
<dbReference type="InterPro" id="IPR052422">
    <property type="entry name" value="Auxin_Ser/Thr_Kinase"/>
</dbReference>
<feature type="transmembrane region" description="Helical" evidence="24">
    <location>
        <begin position="1179"/>
        <end position="1201"/>
    </location>
</feature>
<feature type="domain" description="Protein kinase" evidence="25">
    <location>
        <begin position="1281"/>
        <end position="1561"/>
    </location>
</feature>
<dbReference type="Gene3D" id="3.30.200.20">
    <property type="entry name" value="Phosphorylase Kinase, domain 1"/>
    <property type="match status" value="1"/>
</dbReference>
<dbReference type="PROSITE" id="PS00107">
    <property type="entry name" value="PROTEIN_KINASE_ATP"/>
    <property type="match status" value="1"/>
</dbReference>
<dbReference type="Gene3D" id="3.80.10.10">
    <property type="entry name" value="Ribonuclease Inhibitor"/>
    <property type="match status" value="2"/>
</dbReference>
<dbReference type="PANTHER" id="PTHR47986:SF1">
    <property type="entry name" value="OS04G0685900 PROTEIN"/>
    <property type="match status" value="1"/>
</dbReference>
<keyword evidence="16 24" id="KW-0472">Membrane</keyword>
<name>A0A9E7HR59_9LILI</name>
<dbReference type="SUPFAM" id="SSF57850">
    <property type="entry name" value="RING/U-box"/>
    <property type="match status" value="1"/>
</dbReference>
<dbReference type="FunFam" id="3.30.40.10:FF:000437">
    <property type="entry name" value="RING-type E3 ubiquitin transferase"/>
    <property type="match status" value="1"/>
</dbReference>
<keyword evidence="15 24" id="KW-1133">Transmembrane helix</keyword>
<dbReference type="GO" id="GO:0005524">
    <property type="term" value="F:ATP binding"/>
    <property type="evidence" value="ECO:0007669"/>
    <property type="project" value="UniProtKB-UniRule"/>
</dbReference>
<comment type="pathway">
    <text evidence="3">Protein modification; protein ubiquitination.</text>
</comment>
<keyword evidence="11 22" id="KW-0547">Nucleotide-binding</keyword>
<dbReference type="PROSITE" id="PS51934">
    <property type="entry name" value="LRAT"/>
    <property type="match status" value="1"/>
</dbReference>
<evidence type="ECO:0000256" key="22">
    <source>
        <dbReference type="PROSITE-ProRule" id="PRU10141"/>
    </source>
</evidence>
<dbReference type="InterPro" id="IPR058678">
    <property type="entry name" value="ARM_PUB"/>
</dbReference>
<dbReference type="PROSITE" id="PS51698">
    <property type="entry name" value="U_BOX"/>
    <property type="match status" value="1"/>
</dbReference>
<feature type="binding site" evidence="22">
    <location>
        <position position="1309"/>
    </location>
    <ligand>
        <name>ATP</name>
        <dbReference type="ChEBI" id="CHEBI:30616"/>
    </ligand>
</feature>
<evidence type="ECO:0000256" key="20">
    <source>
        <dbReference type="ARBA" id="ARBA00047899"/>
    </source>
</evidence>
<keyword evidence="13" id="KW-0833">Ubl conjugation pathway</keyword>
<dbReference type="InterPro" id="IPR011009">
    <property type="entry name" value="Kinase-like_dom_sf"/>
</dbReference>
<comment type="subcellular location">
    <subcellularLocation>
        <location evidence="2">Cell membrane</location>
        <topology evidence="2">Single-pass membrane protein</topology>
    </subcellularLocation>
</comment>
<keyword evidence="8 24" id="KW-0812">Transmembrane</keyword>
<dbReference type="CDD" id="cd14066">
    <property type="entry name" value="STKc_IRAK"/>
    <property type="match status" value="1"/>
</dbReference>
<dbReference type="Pfam" id="PF13855">
    <property type="entry name" value="LRR_8"/>
    <property type="match status" value="1"/>
</dbReference>
<evidence type="ECO:0000256" key="13">
    <source>
        <dbReference type="ARBA" id="ARBA00022786"/>
    </source>
</evidence>
<dbReference type="PROSITE" id="PS00108">
    <property type="entry name" value="PROTEIN_KINASE_ST"/>
    <property type="match status" value="1"/>
</dbReference>
<dbReference type="Gene3D" id="3.30.40.10">
    <property type="entry name" value="Zinc/RING finger domain, C3HC4 (zinc finger)"/>
    <property type="match status" value="1"/>
</dbReference>
<keyword evidence="12 28" id="KW-0418">Kinase</keyword>
<evidence type="ECO:0000256" key="9">
    <source>
        <dbReference type="ARBA" id="ARBA00022729"/>
    </source>
</evidence>
<keyword evidence="18 28" id="KW-0675">Receptor</keyword>
<evidence type="ECO:0000256" key="23">
    <source>
        <dbReference type="SAM" id="MobiDB-lite"/>
    </source>
</evidence>
<dbReference type="GO" id="GO:0006952">
    <property type="term" value="P:defense response"/>
    <property type="evidence" value="ECO:0007669"/>
    <property type="project" value="UniProtKB-ARBA"/>
</dbReference>
<dbReference type="FunFam" id="3.80.10.10:FF:000190">
    <property type="entry name" value="Receptor-like kinase TMK4"/>
    <property type="match status" value="1"/>
</dbReference>
<dbReference type="Proteomes" id="UP001055439">
    <property type="component" value="Chromosome 8"/>
</dbReference>
<evidence type="ECO:0000256" key="8">
    <source>
        <dbReference type="ARBA" id="ARBA00022692"/>
    </source>
</evidence>
<dbReference type="Gene3D" id="3.90.1720.10">
    <property type="entry name" value="endopeptidase domain like (from Nostoc punctiforme)"/>
    <property type="match status" value="1"/>
</dbReference>
<dbReference type="Pfam" id="PF04564">
    <property type="entry name" value="U-box"/>
    <property type="match status" value="1"/>
</dbReference>
<evidence type="ECO:0000256" key="10">
    <source>
        <dbReference type="ARBA" id="ARBA00022737"/>
    </source>
</evidence>
<reference evidence="28" key="1">
    <citation type="submission" date="2022-05" db="EMBL/GenBank/DDBJ databases">
        <title>The Musa troglodytarum L. genome provides insights into the mechanism of non-climacteric behaviour and enrichment of carotenoids.</title>
        <authorList>
            <person name="Wang J."/>
        </authorList>
    </citation>
    <scope>NUCLEOTIDE SEQUENCE</scope>
    <source>
        <tissue evidence="28">Leaf</tissue>
    </source>
</reference>
<evidence type="ECO:0000256" key="17">
    <source>
        <dbReference type="ARBA" id="ARBA00023157"/>
    </source>
</evidence>
<dbReference type="SUPFAM" id="SSF56112">
    <property type="entry name" value="Protein kinase-like (PK-like)"/>
    <property type="match status" value="1"/>
</dbReference>
<dbReference type="CDD" id="cd16664">
    <property type="entry name" value="RING-Ubox_PUB"/>
    <property type="match status" value="1"/>
</dbReference>
<dbReference type="InterPro" id="IPR008271">
    <property type="entry name" value="Ser/Thr_kinase_AS"/>
</dbReference>
<organism evidence="28 29">
    <name type="scientific">Musa troglodytarum</name>
    <name type="common">fe'i banana</name>
    <dbReference type="NCBI Taxonomy" id="320322"/>
    <lineage>
        <taxon>Eukaryota</taxon>
        <taxon>Viridiplantae</taxon>
        <taxon>Streptophyta</taxon>
        <taxon>Embryophyta</taxon>
        <taxon>Tracheophyta</taxon>
        <taxon>Spermatophyta</taxon>
        <taxon>Magnoliopsida</taxon>
        <taxon>Liliopsida</taxon>
        <taxon>Zingiberales</taxon>
        <taxon>Musaceae</taxon>
        <taxon>Musa</taxon>
    </lineage>
</organism>
<evidence type="ECO:0000256" key="14">
    <source>
        <dbReference type="ARBA" id="ARBA00022840"/>
    </source>
</evidence>
<keyword evidence="5" id="KW-0723">Serine/threonine-protein kinase</keyword>
<keyword evidence="29" id="KW-1185">Reference proteome</keyword>
<comment type="catalytic activity">
    <reaction evidence="20">
        <text>L-threonyl-[protein] + ATP = O-phospho-L-threonyl-[protein] + ADP + H(+)</text>
        <dbReference type="Rhea" id="RHEA:46608"/>
        <dbReference type="Rhea" id="RHEA-COMP:11060"/>
        <dbReference type="Rhea" id="RHEA-COMP:11605"/>
        <dbReference type="ChEBI" id="CHEBI:15378"/>
        <dbReference type="ChEBI" id="CHEBI:30013"/>
        <dbReference type="ChEBI" id="CHEBI:30616"/>
        <dbReference type="ChEBI" id="CHEBI:61977"/>
        <dbReference type="ChEBI" id="CHEBI:456216"/>
        <dbReference type="EC" id="2.7.11.1"/>
    </reaction>
</comment>
<dbReference type="Pfam" id="PF25598">
    <property type="entry name" value="ARM_PUB"/>
    <property type="match status" value="1"/>
</dbReference>
<dbReference type="Pfam" id="PF08263">
    <property type="entry name" value="LRRNT_2"/>
    <property type="match status" value="2"/>
</dbReference>
<comment type="similarity">
    <text evidence="4">Belongs to the protein kinase superfamily. Ser/Thr protein kinase family.</text>
</comment>
<keyword evidence="17" id="KW-1015">Disulfide bond</keyword>
<feature type="region of interest" description="Disordered" evidence="23">
    <location>
        <begin position="1149"/>
        <end position="1174"/>
    </location>
</feature>
<dbReference type="Pfam" id="PF07714">
    <property type="entry name" value="PK_Tyr_Ser-Thr"/>
    <property type="match status" value="1"/>
</dbReference>
<keyword evidence="6" id="KW-0433">Leucine-rich repeat</keyword>
<dbReference type="SMART" id="SM00369">
    <property type="entry name" value="LRR_TYP"/>
    <property type="match status" value="4"/>
</dbReference>
<dbReference type="PROSITE" id="PS50011">
    <property type="entry name" value="PROTEIN_KINASE_DOM"/>
    <property type="match status" value="1"/>
</dbReference>
<dbReference type="EMBL" id="CP097510">
    <property type="protein sequence ID" value="URE34497.1"/>
    <property type="molecule type" value="Genomic_DNA"/>
</dbReference>
<evidence type="ECO:0000256" key="16">
    <source>
        <dbReference type="ARBA" id="ARBA00023136"/>
    </source>
</evidence>
<dbReference type="SMART" id="SM00504">
    <property type="entry name" value="Ubox"/>
    <property type="match status" value="1"/>
</dbReference>
<evidence type="ECO:0000256" key="15">
    <source>
        <dbReference type="ARBA" id="ARBA00022989"/>
    </source>
</evidence>
<gene>
    <name evidence="28" type="ORF">MUK42_03597</name>
</gene>
<dbReference type="InterPro" id="IPR003591">
    <property type="entry name" value="Leu-rich_rpt_typical-subtyp"/>
</dbReference>
<dbReference type="FunFam" id="3.30.200.20:FF:000226">
    <property type="entry name" value="receptor protein kinase TMK1"/>
    <property type="match status" value="1"/>
</dbReference>
<dbReference type="SMART" id="SM00220">
    <property type="entry name" value="S_TKc"/>
    <property type="match status" value="1"/>
</dbReference>
<evidence type="ECO:0000256" key="4">
    <source>
        <dbReference type="ARBA" id="ARBA00008684"/>
    </source>
</evidence>
<proteinExistence type="inferred from homology"/>
<feature type="domain" description="U-box" evidence="26">
    <location>
        <begin position="5"/>
        <end position="80"/>
    </location>
</feature>
<evidence type="ECO:0000259" key="27">
    <source>
        <dbReference type="PROSITE" id="PS51934"/>
    </source>
</evidence>
<evidence type="ECO:0000256" key="5">
    <source>
        <dbReference type="ARBA" id="ARBA00022527"/>
    </source>
</evidence>
<keyword evidence="14 22" id="KW-0067">ATP-binding</keyword>
<comment type="catalytic activity">
    <reaction evidence="21">
        <text>L-seryl-[protein] + ATP = O-phospho-L-seryl-[protein] + ADP + H(+)</text>
        <dbReference type="Rhea" id="RHEA:17989"/>
        <dbReference type="Rhea" id="RHEA-COMP:9863"/>
        <dbReference type="Rhea" id="RHEA-COMP:11604"/>
        <dbReference type="ChEBI" id="CHEBI:15378"/>
        <dbReference type="ChEBI" id="CHEBI:29999"/>
        <dbReference type="ChEBI" id="CHEBI:30616"/>
        <dbReference type="ChEBI" id="CHEBI:83421"/>
        <dbReference type="ChEBI" id="CHEBI:456216"/>
        <dbReference type="EC" id="2.7.11.1"/>
    </reaction>
</comment>
<dbReference type="InterPro" id="IPR016024">
    <property type="entry name" value="ARM-type_fold"/>
</dbReference>
<evidence type="ECO:0000313" key="29">
    <source>
        <dbReference type="Proteomes" id="UP001055439"/>
    </source>
</evidence>
<dbReference type="GO" id="GO:0016567">
    <property type="term" value="P:protein ubiquitination"/>
    <property type="evidence" value="ECO:0007669"/>
    <property type="project" value="InterPro"/>
</dbReference>
<feature type="domain" description="LRAT" evidence="27">
    <location>
        <begin position="456"/>
        <end position="607"/>
    </location>
</feature>
<dbReference type="InterPro" id="IPR013083">
    <property type="entry name" value="Znf_RING/FYVE/PHD"/>
</dbReference>
<dbReference type="GO" id="GO:0004674">
    <property type="term" value="F:protein serine/threonine kinase activity"/>
    <property type="evidence" value="ECO:0007669"/>
    <property type="project" value="UniProtKB-KW"/>
</dbReference>
<evidence type="ECO:0000256" key="12">
    <source>
        <dbReference type="ARBA" id="ARBA00022777"/>
    </source>
</evidence>
<dbReference type="InterPro" id="IPR001245">
    <property type="entry name" value="Ser-Thr/Tyr_kinase_cat_dom"/>
</dbReference>
<evidence type="ECO:0000256" key="19">
    <source>
        <dbReference type="ARBA" id="ARBA00023180"/>
    </source>
</evidence>
<evidence type="ECO:0000256" key="6">
    <source>
        <dbReference type="ARBA" id="ARBA00022614"/>
    </source>
</evidence>
<evidence type="ECO:0000256" key="2">
    <source>
        <dbReference type="ARBA" id="ARBA00004162"/>
    </source>
</evidence>
<evidence type="ECO:0000256" key="7">
    <source>
        <dbReference type="ARBA" id="ARBA00022679"/>
    </source>
</evidence>
<protein>
    <submittedName>
        <fullName evidence="28">Receptor protein kinase</fullName>
    </submittedName>
</protein>
<evidence type="ECO:0000256" key="21">
    <source>
        <dbReference type="ARBA" id="ARBA00048679"/>
    </source>
</evidence>
<dbReference type="SUPFAM" id="SSF48371">
    <property type="entry name" value="ARM repeat"/>
    <property type="match status" value="1"/>
</dbReference>
<evidence type="ECO:0000256" key="11">
    <source>
        <dbReference type="ARBA" id="ARBA00022741"/>
    </source>
</evidence>
<dbReference type="InterPro" id="IPR011989">
    <property type="entry name" value="ARM-like"/>
</dbReference>
<evidence type="ECO:0000259" key="25">
    <source>
        <dbReference type="PROSITE" id="PS50011"/>
    </source>
</evidence>
<dbReference type="InterPro" id="IPR013210">
    <property type="entry name" value="LRR_N_plant-typ"/>
</dbReference>
<dbReference type="PANTHER" id="PTHR47986">
    <property type="entry name" value="OSJNBA0070M12.3 PROTEIN"/>
    <property type="match status" value="1"/>
</dbReference>
<dbReference type="OrthoDB" id="2018786at2759"/>
<keyword evidence="7" id="KW-0808">Transferase</keyword>
<dbReference type="InterPro" id="IPR003613">
    <property type="entry name" value="Ubox_domain"/>
</dbReference>
<dbReference type="InterPro" id="IPR017441">
    <property type="entry name" value="Protein_kinase_ATP_BS"/>
</dbReference>
<dbReference type="InterPro" id="IPR032675">
    <property type="entry name" value="LRR_dom_sf"/>
</dbReference>